<dbReference type="RefSeq" id="WP_143197460.1">
    <property type="nucleotide sequence ID" value="NZ_FSRA01000001.1"/>
</dbReference>
<dbReference type="PROSITE" id="PS51257">
    <property type="entry name" value="PROKAR_LIPOPROTEIN"/>
    <property type="match status" value="1"/>
</dbReference>
<keyword evidence="2" id="KW-1185">Reference proteome</keyword>
<evidence type="ECO:0000313" key="1">
    <source>
        <dbReference type="EMBL" id="SIO13094.1"/>
    </source>
</evidence>
<name>A0A1N6GZX2_9BACT</name>
<dbReference type="EMBL" id="FSRA01000001">
    <property type="protein sequence ID" value="SIO13094.1"/>
    <property type="molecule type" value="Genomic_DNA"/>
</dbReference>
<proteinExistence type="predicted"/>
<reference evidence="1 2" key="1">
    <citation type="submission" date="2016-11" db="EMBL/GenBank/DDBJ databases">
        <authorList>
            <person name="Jaros S."/>
            <person name="Januszkiewicz K."/>
            <person name="Wedrychowicz H."/>
        </authorList>
    </citation>
    <scope>NUCLEOTIDE SEQUENCE [LARGE SCALE GENOMIC DNA]</scope>
    <source>
        <strain evidence="1 2">DSM 24787</strain>
    </source>
</reference>
<sequence>MKTLCSYAACIGMALISCKADKEPPLKLEKLAVANQPASTLSTVVAYWKDNVTPITSINNYPGYNKQIMYTIGPITVEAGDVLSAHFQQQLNINSPVNVMAACLVVIGTNNAVKDQTSAGFVGFIAKASGSNISVPEEGSCEVLARNGSFQFTAPSNSIYINAVVYGGSTSSQAPNYTVPGGGELVAVLERGVTWYKASGMLLPKAPYRGGALKFSVPIDAPNKHVEFSVGPLSIPAGTMVDVRHHIEATAEVPNDGSHQRLGRSLIQGSSATATGGTTLLPASQSGITWGEHHSTMSPAAGNYYAAATSNVFFNSVLYAYGWTGQPLFIEGFGPNLYGDMFVELRESAPGNFFQQSTSAISELTATPQVLYSVGPMDIDPGQIVEVRYSAAFHPNAGQSTVLSRIIRTTSPTSTTGTVVQPFLARRFHNNYVYTNMVQTTADRNNGATTLTGQYYNVVAYRTTGPATCPVMTTWGEMEAVKR</sequence>
<gene>
    <name evidence="1" type="ORF">SAMN04488055_3091</name>
</gene>
<organism evidence="1 2">
    <name type="scientific">Chitinophaga niabensis</name>
    <dbReference type="NCBI Taxonomy" id="536979"/>
    <lineage>
        <taxon>Bacteria</taxon>
        <taxon>Pseudomonadati</taxon>
        <taxon>Bacteroidota</taxon>
        <taxon>Chitinophagia</taxon>
        <taxon>Chitinophagales</taxon>
        <taxon>Chitinophagaceae</taxon>
        <taxon>Chitinophaga</taxon>
    </lineage>
</organism>
<evidence type="ECO:0000313" key="2">
    <source>
        <dbReference type="Proteomes" id="UP000185003"/>
    </source>
</evidence>
<dbReference type="STRING" id="536979.SAMN04488055_3091"/>
<accession>A0A1N6GZX2</accession>
<dbReference type="AlphaFoldDB" id="A0A1N6GZX2"/>
<protein>
    <submittedName>
        <fullName evidence="1">Uncharacterized protein</fullName>
    </submittedName>
</protein>
<dbReference type="Proteomes" id="UP000185003">
    <property type="component" value="Unassembled WGS sequence"/>
</dbReference>